<feature type="coiled-coil region" evidence="1">
    <location>
        <begin position="419"/>
        <end position="453"/>
    </location>
</feature>
<evidence type="ECO:0000256" key="2">
    <source>
        <dbReference type="SAM" id="MobiDB-lite"/>
    </source>
</evidence>
<sequence length="1673" mass="189001">MAWRLQESLQSSKTLAILELKDCAIENLERELDAVQSKLAEIKNDMRQNEEDLQLQAEQAEQAAFDRRRGCQDSAMKTRLAEERWEAAREQAEELRKDRDAVEVVAERLMQLRVRLEAETANLHAESQAHLAEKEEIRQSGQRLWDILRSAMTEHKAQLSLMEVKTAQSVHNNEAEEKWMLERQCNELKEELRWLKDQHREVDGQRQSLEKRALHDHAKAESMVRDEQRETLRMRKEMEEALKKGQCRRRNEQALLEAEQELDTLRSELQLAEDHQATGPVGLGSCTSLVGRLGSLAELEASMKARRQVFQKSLENLEARRVAEPEAPLLHKESVANTLAMQQSGQEQLSELNQELQLKASTKSEEVEQAERQKALRQELLELGTDGALVKEPLPLPRLRPLLLRQLSQLSSSGWSAEDQDLQELLDNLMTLLRELQQQFLEAQRSSEEWKLQVLAPGGDITPLVPARKVEVKWGEDLLGKSMIDESATTDMAKLEAKEAVLKSELAQQKKHFESMKEKHLVETAAFKVEAARAGLRGRQKFFEEQGHWRDVLTESVWTMVQRVAAGALAASEPAKVLRAAELLRIMGFQLCALELGWMLQQRQVYGDLLQCAAMFSKQLRAPAGSAWRQRFVQLAEAEQLSMDALRLKSEVQTMKAELHEEKSKEQSLQRKSADPSLAASTVDRDVLMSTLSTMGEVMQMCFRLVPAESEGAKAQSDYSTQILREVQDVGHCCQQLQEQLAHQKEMIKSLAVRDTLQRDAMKELELWPRKLEGLLGLQHDLQLEYKSAAEELLKLRDSRSELAQALKAEQDGLARLKEIGTYGWSDAQAGALQNGYVCAEILQVSRRQQSGTLAEICIIDKAGVTLARSTADFPDDVGKRCVMTVTIPEVIAARNSTVEVSLLGPNGQNSFRLPLSDLGGRVQPQDYQMDGQKALSVRMSLFCVKGHSPPASRVAGSPSAGLLELEQLCSKQQEALAAAVAETGESQFHFAEARADAHAAATYAVAVRGWALAAEKEAQLAMEVAADARDEELQAQLRRHNRGFERAEELAAQDRHRLHTEEVAEDQELGRAEEQLKTDACKSDELKEALQRLRAETNELRSQAAPISARAAELRRRKHALEPAATWVGAFPERSLSGLVAQLDAARKTLDDEDMELQVLRMQEQQQEADVMLFASEVQAQQQVTQELRQGFEPQELRLEAVEAREKWQEIAQRDEHMEWRQQMKLLQQKGREVKRAKRAVVESKQEVDAMMLQDSLSKDVEELEVSTARLRKKLAELNSATAPEEALSKTLETLEKEIATLQAQRSTALEDIEVLRHELQAQASVPALSAPETQASTASSAPSPSAPSPSVSWAAKRSTKQLSLQLNHGAMRREALQKQLQGQKQEEDRLRRQLKEVEQQLQLSRDDAERRRNFVAQLQRSLQAEQSFEPQQESDAAERVSSMLMEPLCAQRRRPSPTTLLPGLAVVFVIGNLYLANFVGPSHGETRPEPRVPRVARNVRVGCSISFAEATGKTRPAPDAALELDSVWRLDPKVFKTGWDSEQGKWVDLPKNMIKKWWRQPGYLTPFGYRYPPMWSKKDYALACTEMRMAAIEASMIKDLKEKGWTIEQIRGRASAFEFIEHDKLPKLTPKLTFLLQVKALWEGRDPRNDELLDLAEIYKRDTGKDLDAED</sequence>
<evidence type="ECO:0000313" key="4">
    <source>
        <dbReference type="EMBL" id="CAL4775300.1"/>
    </source>
</evidence>
<evidence type="ECO:0000313" key="5">
    <source>
        <dbReference type="Proteomes" id="UP001152797"/>
    </source>
</evidence>
<dbReference type="OrthoDB" id="419058at2759"/>
<reference evidence="4 5" key="2">
    <citation type="submission" date="2024-05" db="EMBL/GenBank/DDBJ databases">
        <authorList>
            <person name="Chen Y."/>
            <person name="Shah S."/>
            <person name="Dougan E. K."/>
            <person name="Thang M."/>
            <person name="Chan C."/>
        </authorList>
    </citation>
    <scope>NUCLEOTIDE SEQUENCE [LARGE SCALE GENOMIC DNA]</scope>
</reference>
<organism evidence="3">
    <name type="scientific">Cladocopium goreaui</name>
    <dbReference type="NCBI Taxonomy" id="2562237"/>
    <lineage>
        <taxon>Eukaryota</taxon>
        <taxon>Sar</taxon>
        <taxon>Alveolata</taxon>
        <taxon>Dinophyceae</taxon>
        <taxon>Suessiales</taxon>
        <taxon>Symbiodiniaceae</taxon>
        <taxon>Cladocopium</taxon>
    </lineage>
</organism>
<evidence type="ECO:0000313" key="3">
    <source>
        <dbReference type="EMBL" id="CAI3987988.1"/>
    </source>
</evidence>
<dbReference type="EMBL" id="CAMXCT030001224">
    <property type="protein sequence ID" value="CAL4775300.1"/>
    <property type="molecule type" value="Genomic_DNA"/>
</dbReference>
<feature type="coiled-coil region" evidence="1">
    <location>
        <begin position="18"/>
        <end position="126"/>
    </location>
</feature>
<feature type="coiled-coil region" evidence="1">
    <location>
        <begin position="1228"/>
        <end position="1320"/>
    </location>
</feature>
<name>A0A9P1CBC1_9DINO</name>
<feature type="compositionally biased region" description="Low complexity" evidence="2">
    <location>
        <begin position="1331"/>
        <end position="1357"/>
    </location>
</feature>
<reference evidence="3" key="1">
    <citation type="submission" date="2022-10" db="EMBL/GenBank/DDBJ databases">
        <authorList>
            <person name="Chen Y."/>
            <person name="Dougan E. K."/>
            <person name="Chan C."/>
            <person name="Rhodes N."/>
            <person name="Thang M."/>
        </authorList>
    </citation>
    <scope>NUCLEOTIDE SEQUENCE</scope>
</reference>
<keyword evidence="1" id="KW-0175">Coiled coil</keyword>
<feature type="coiled-coil region" evidence="1">
    <location>
        <begin position="638"/>
        <end position="672"/>
    </location>
</feature>
<feature type="coiled-coil region" evidence="1">
    <location>
        <begin position="1077"/>
        <end position="1104"/>
    </location>
</feature>
<dbReference type="Proteomes" id="UP001152797">
    <property type="component" value="Unassembled WGS sequence"/>
</dbReference>
<protein>
    <submittedName>
        <fullName evidence="3">Uncharacterized protein</fullName>
    </submittedName>
</protein>
<comment type="caution">
    <text evidence="3">The sequence shown here is derived from an EMBL/GenBank/DDBJ whole genome shotgun (WGS) entry which is preliminary data.</text>
</comment>
<accession>A0A9P1CBC1</accession>
<dbReference type="EMBL" id="CAMXCT010001224">
    <property type="protein sequence ID" value="CAI3987988.1"/>
    <property type="molecule type" value="Genomic_DNA"/>
</dbReference>
<feature type="coiled-coil region" evidence="1">
    <location>
        <begin position="1375"/>
        <end position="1413"/>
    </location>
</feature>
<feature type="region of interest" description="Disordered" evidence="2">
    <location>
        <begin position="1329"/>
        <end position="1361"/>
    </location>
</feature>
<feature type="coiled-coil region" evidence="1">
    <location>
        <begin position="171"/>
        <end position="275"/>
    </location>
</feature>
<gene>
    <name evidence="3" type="ORF">C1SCF055_LOCUS15222</name>
</gene>
<keyword evidence="5" id="KW-1185">Reference proteome</keyword>
<dbReference type="EMBL" id="CAMXCT020001224">
    <property type="protein sequence ID" value="CAL1141363.1"/>
    <property type="molecule type" value="Genomic_DNA"/>
</dbReference>
<proteinExistence type="predicted"/>
<evidence type="ECO:0000256" key="1">
    <source>
        <dbReference type="SAM" id="Coils"/>
    </source>
</evidence>